<accession>A0ABV6BHE4</accession>
<feature type="compositionally biased region" description="Basic and acidic residues" evidence="1">
    <location>
        <begin position="41"/>
        <end position="50"/>
    </location>
</feature>
<dbReference type="EMBL" id="JBHLXP010000005">
    <property type="protein sequence ID" value="MFC0050296.1"/>
    <property type="molecule type" value="Genomic_DNA"/>
</dbReference>
<protein>
    <submittedName>
        <fullName evidence="2">Uncharacterized protein</fullName>
    </submittedName>
</protein>
<gene>
    <name evidence="2" type="ORF">ACFFJP_18515</name>
</gene>
<sequence>MMDAIFPYLIRHTPAAEPSQRLIEPVSKYARFSPDAHGHHHEIWQYRISERYPQSQQQSQQKQSQQNQQAAPAQPAESPVKPEPHYLATGHAVTPEADQHADADGHLDIYI</sequence>
<keyword evidence="3" id="KW-1185">Reference proteome</keyword>
<dbReference type="Proteomes" id="UP001589813">
    <property type="component" value="Unassembled WGS sequence"/>
</dbReference>
<comment type="caution">
    <text evidence="2">The sequence shown here is derived from an EMBL/GenBank/DDBJ whole genome shotgun (WGS) entry which is preliminary data.</text>
</comment>
<evidence type="ECO:0000313" key="2">
    <source>
        <dbReference type="EMBL" id="MFC0050296.1"/>
    </source>
</evidence>
<feature type="region of interest" description="Disordered" evidence="1">
    <location>
        <begin position="41"/>
        <end position="111"/>
    </location>
</feature>
<proteinExistence type="predicted"/>
<name>A0ABV6BHE4_9GAMM</name>
<organism evidence="2 3">
    <name type="scientific">Rheinheimera tilapiae</name>
    <dbReference type="NCBI Taxonomy" id="875043"/>
    <lineage>
        <taxon>Bacteria</taxon>
        <taxon>Pseudomonadati</taxon>
        <taxon>Pseudomonadota</taxon>
        <taxon>Gammaproteobacteria</taxon>
        <taxon>Chromatiales</taxon>
        <taxon>Chromatiaceae</taxon>
        <taxon>Rheinheimera</taxon>
    </lineage>
</organism>
<feature type="compositionally biased region" description="Low complexity" evidence="1">
    <location>
        <begin position="53"/>
        <end position="79"/>
    </location>
</feature>
<evidence type="ECO:0000256" key="1">
    <source>
        <dbReference type="SAM" id="MobiDB-lite"/>
    </source>
</evidence>
<dbReference type="RefSeq" id="WP_377247808.1">
    <property type="nucleotide sequence ID" value="NZ_JBHLXP010000005.1"/>
</dbReference>
<reference evidence="2 3" key="1">
    <citation type="submission" date="2024-09" db="EMBL/GenBank/DDBJ databases">
        <authorList>
            <person name="Sun Q."/>
            <person name="Mori K."/>
        </authorList>
    </citation>
    <scope>NUCLEOTIDE SEQUENCE [LARGE SCALE GENOMIC DNA]</scope>
    <source>
        <strain evidence="2 3">KCTC 23315</strain>
    </source>
</reference>
<evidence type="ECO:0000313" key="3">
    <source>
        <dbReference type="Proteomes" id="UP001589813"/>
    </source>
</evidence>
<feature type="compositionally biased region" description="Basic and acidic residues" evidence="1">
    <location>
        <begin position="97"/>
        <end position="111"/>
    </location>
</feature>